<feature type="binding site" evidence="14">
    <location>
        <position position="155"/>
    </location>
    <ligand>
        <name>substrate</name>
    </ligand>
</feature>
<evidence type="ECO:0000313" key="18">
    <source>
        <dbReference type="EMBL" id="AIF68134.1"/>
    </source>
</evidence>
<feature type="binding site" evidence="12">
    <location>
        <position position="388"/>
    </location>
    <ligand>
        <name>(2R)-2-phosphoglycerate</name>
        <dbReference type="ChEBI" id="CHEBI:58289"/>
    </ligand>
</feature>
<feature type="binding site" evidence="14">
    <location>
        <position position="285"/>
    </location>
    <ligand>
        <name>substrate</name>
    </ligand>
</feature>
<dbReference type="SMART" id="SM01193">
    <property type="entry name" value="Enolase_N"/>
    <property type="match status" value="1"/>
</dbReference>
<evidence type="ECO:0000256" key="3">
    <source>
        <dbReference type="ARBA" id="ARBA00012058"/>
    </source>
</evidence>
<evidence type="ECO:0000313" key="20">
    <source>
        <dbReference type="EMBL" id="SEN20358.1"/>
    </source>
</evidence>
<feature type="domain" description="Enolase C-terminal TIM barrel" evidence="16">
    <location>
        <begin position="139"/>
        <end position="425"/>
    </location>
</feature>
<dbReference type="HAMAP" id="MF_00318">
    <property type="entry name" value="Enolase"/>
    <property type="match status" value="1"/>
</dbReference>
<evidence type="ECO:0000313" key="23">
    <source>
        <dbReference type="Proteomes" id="UP000216013"/>
    </source>
</evidence>
<name>A0A1H8ENI8_9BACI</name>
<evidence type="ECO:0000256" key="1">
    <source>
        <dbReference type="ARBA" id="ARBA00005031"/>
    </source>
</evidence>
<gene>
    <name evidence="12 18" type="primary">eno</name>
    <name evidence="19" type="ORF">CHH64_03795</name>
    <name evidence="18" type="ORF">GZ22_16840</name>
    <name evidence="20" type="ORF">SAMN04489762_1687</name>
</gene>
<comment type="cofactor">
    <cofactor evidence="15">
        <name>Mg(2+)</name>
        <dbReference type="ChEBI" id="CHEBI:18420"/>
    </cofactor>
    <text evidence="15">Mg(2+) is required for catalysis and for stabilizing the dimer.</text>
</comment>
<dbReference type="InterPro" id="IPR036849">
    <property type="entry name" value="Enolase-like_C_sf"/>
</dbReference>
<feature type="binding site" evidence="14">
    <location>
        <begin position="364"/>
        <end position="367"/>
    </location>
    <ligand>
        <name>substrate</name>
    </ligand>
</feature>
<dbReference type="GeneID" id="34222901"/>
<dbReference type="Pfam" id="PF03952">
    <property type="entry name" value="Enolase_N"/>
    <property type="match status" value="1"/>
</dbReference>
<feature type="binding site" evidence="12 15">
    <location>
        <position position="242"/>
    </location>
    <ligand>
        <name>Mg(2+)</name>
        <dbReference type="ChEBI" id="CHEBI:18420"/>
    </ligand>
</feature>
<dbReference type="SMART" id="SM01192">
    <property type="entry name" value="Enolase_C"/>
    <property type="match status" value="1"/>
</dbReference>
<dbReference type="SUPFAM" id="SSF51604">
    <property type="entry name" value="Enolase C-terminal domain-like"/>
    <property type="match status" value="1"/>
</dbReference>
<feature type="binding site" evidence="12">
    <location>
        <position position="367"/>
    </location>
    <ligand>
        <name>(2R)-2-phosphoglycerate</name>
        <dbReference type="ChEBI" id="CHEBI:58289"/>
    </ligand>
</feature>
<dbReference type="HOGENOM" id="CLU_031223_2_1_9"/>
<evidence type="ECO:0000256" key="7">
    <source>
        <dbReference type="ARBA" id="ARBA00022723"/>
    </source>
</evidence>
<evidence type="ECO:0000256" key="6">
    <source>
        <dbReference type="ARBA" id="ARBA00022525"/>
    </source>
</evidence>
<dbReference type="UniPathway" id="UPA00109">
    <property type="reaction ID" value="UER00187"/>
</dbReference>
<evidence type="ECO:0000256" key="13">
    <source>
        <dbReference type="PIRSR" id="PIRSR001400-1"/>
    </source>
</evidence>
<dbReference type="GO" id="GO:0009986">
    <property type="term" value="C:cell surface"/>
    <property type="evidence" value="ECO:0007669"/>
    <property type="project" value="UniProtKB-SubCell"/>
</dbReference>
<reference evidence="18 21" key="1">
    <citation type="submission" date="2014-07" db="EMBL/GenBank/DDBJ databases">
        <title>Complete genome sequence of a moderately halophilic bacterium Terribacillus aidingensis MP602, isolated from Cryptomeria fortunei in Tianmu mountain in China.</title>
        <authorList>
            <person name="Wang Y."/>
            <person name="Lu P."/>
            <person name="Zhang L."/>
        </authorList>
    </citation>
    <scope>NUCLEOTIDE SEQUENCE [LARGE SCALE GENOMIC DNA]</scope>
    <source>
        <strain evidence="18 21">MP602</strain>
    </source>
</reference>
<evidence type="ECO:0000313" key="19">
    <source>
        <dbReference type="EMBL" id="PAD22841.1"/>
    </source>
</evidence>
<comment type="cofactor">
    <cofactor evidence="12">
        <name>Mg(2+)</name>
        <dbReference type="ChEBI" id="CHEBI:18420"/>
    </cofactor>
    <text evidence="12">Binds a second Mg(2+) ion via substrate during catalysis.</text>
</comment>
<dbReference type="InterPro" id="IPR020811">
    <property type="entry name" value="Enolase_N"/>
</dbReference>
<dbReference type="AlphaFoldDB" id="A0A1H8ENI8"/>
<dbReference type="EMBL" id="FOCD01000002">
    <property type="protein sequence ID" value="SEN20358.1"/>
    <property type="molecule type" value="Genomic_DNA"/>
</dbReference>
<dbReference type="OrthoDB" id="9804716at2"/>
<evidence type="ECO:0000256" key="14">
    <source>
        <dbReference type="PIRSR" id="PIRSR001400-2"/>
    </source>
</evidence>
<dbReference type="GO" id="GO:0000015">
    <property type="term" value="C:phosphopyruvate hydratase complex"/>
    <property type="evidence" value="ECO:0007669"/>
    <property type="project" value="InterPro"/>
</dbReference>
<accession>A0A075LP56</accession>
<proteinExistence type="inferred from homology"/>
<feature type="binding site" evidence="12 15">
    <location>
        <position position="285"/>
    </location>
    <ligand>
        <name>Mg(2+)</name>
        <dbReference type="ChEBI" id="CHEBI:18420"/>
    </ligand>
</feature>
<keyword evidence="6 12" id="KW-0964">Secreted</keyword>
<dbReference type="GO" id="GO:0004634">
    <property type="term" value="F:phosphopyruvate hydratase activity"/>
    <property type="evidence" value="ECO:0007669"/>
    <property type="project" value="UniProtKB-UniRule"/>
</dbReference>
<dbReference type="Gene3D" id="3.20.20.120">
    <property type="entry name" value="Enolase-like C-terminal domain"/>
    <property type="match status" value="1"/>
</dbReference>
<comment type="pathway">
    <text evidence="1 12">Carbohydrate degradation; glycolysis; pyruvate from D-glyceraldehyde 3-phosphate: step 4/5.</text>
</comment>
<keyword evidence="10 12" id="KW-0456">Lyase</keyword>
<evidence type="ECO:0000256" key="15">
    <source>
        <dbReference type="PIRSR" id="PIRSR001400-3"/>
    </source>
</evidence>
<feature type="binding site" evidence="12 15">
    <location>
        <position position="312"/>
    </location>
    <ligand>
        <name>Mg(2+)</name>
        <dbReference type="ChEBI" id="CHEBI:18420"/>
    </ligand>
</feature>
<evidence type="ECO:0000256" key="8">
    <source>
        <dbReference type="ARBA" id="ARBA00022842"/>
    </source>
</evidence>
<feature type="domain" description="Enolase N-terminal" evidence="17">
    <location>
        <begin position="4"/>
        <end position="134"/>
    </location>
</feature>
<reference evidence="20 22" key="2">
    <citation type="submission" date="2016-10" db="EMBL/GenBank/DDBJ databases">
        <authorList>
            <person name="Varghese N."/>
            <person name="Submissions S."/>
        </authorList>
    </citation>
    <scope>NUCLEOTIDE SEQUENCE [LARGE SCALE GENOMIC DNA]</scope>
    <source>
        <strain evidence="20 22">DSM 21619</strain>
    </source>
</reference>
<keyword evidence="9 12" id="KW-0324">Glycolysis</keyword>
<evidence type="ECO:0000256" key="2">
    <source>
        <dbReference type="ARBA" id="ARBA00009604"/>
    </source>
</evidence>
<dbReference type="EC" id="4.2.1.11" evidence="3 12"/>
<evidence type="ECO:0000313" key="22">
    <source>
        <dbReference type="Proteomes" id="UP000199735"/>
    </source>
</evidence>
<dbReference type="InterPro" id="IPR029017">
    <property type="entry name" value="Enolase-like_N"/>
</dbReference>
<evidence type="ECO:0000259" key="16">
    <source>
        <dbReference type="SMART" id="SM01192"/>
    </source>
</evidence>
<dbReference type="Proteomes" id="UP000027980">
    <property type="component" value="Chromosome"/>
</dbReference>
<evidence type="ECO:0000256" key="5">
    <source>
        <dbReference type="ARBA" id="ARBA00022490"/>
    </source>
</evidence>
<feature type="binding site" evidence="12">
    <location>
        <position position="337"/>
    </location>
    <ligand>
        <name>(2R)-2-phosphoglycerate</name>
        <dbReference type="ChEBI" id="CHEBI:58289"/>
    </ligand>
</feature>
<feature type="binding site" evidence="12">
    <location>
        <position position="163"/>
    </location>
    <ligand>
        <name>(2R)-2-phosphoglycerate</name>
        <dbReference type="ChEBI" id="CHEBI:58289"/>
    </ligand>
</feature>
<evidence type="ECO:0000256" key="4">
    <source>
        <dbReference type="ARBA" id="ARBA00017068"/>
    </source>
</evidence>
<dbReference type="KEGG" id="tap:GZ22_16840"/>
<dbReference type="InterPro" id="IPR000941">
    <property type="entry name" value="Enolase"/>
</dbReference>
<feature type="binding site" evidence="14">
    <location>
        <position position="164"/>
    </location>
    <ligand>
        <name>substrate</name>
    </ligand>
</feature>
<comment type="similarity">
    <text evidence="2 12">Belongs to the enolase family.</text>
</comment>
<evidence type="ECO:0000256" key="12">
    <source>
        <dbReference type="HAMAP-Rule" id="MF_00318"/>
    </source>
</evidence>
<feature type="binding site" evidence="14">
    <location>
        <position position="388"/>
    </location>
    <ligand>
        <name>substrate</name>
    </ligand>
</feature>
<dbReference type="SFLD" id="SFLDS00001">
    <property type="entry name" value="Enolase"/>
    <property type="match status" value="1"/>
</dbReference>
<dbReference type="EMBL" id="NPBV01000002">
    <property type="protein sequence ID" value="PAD22841.1"/>
    <property type="molecule type" value="Genomic_DNA"/>
</dbReference>
<dbReference type="RefSeq" id="WP_038564733.1">
    <property type="nucleotide sequence ID" value="NZ_CP008876.1"/>
</dbReference>
<dbReference type="InterPro" id="IPR020810">
    <property type="entry name" value="Enolase_C"/>
</dbReference>
<keyword evidence="19" id="KW-0670">Pyruvate</keyword>
<organism evidence="19 23">
    <name type="scientific">Terribacillus saccharophilus</name>
    <dbReference type="NCBI Taxonomy" id="361277"/>
    <lineage>
        <taxon>Bacteria</taxon>
        <taxon>Bacillati</taxon>
        <taxon>Bacillota</taxon>
        <taxon>Bacilli</taxon>
        <taxon>Bacillales</taxon>
        <taxon>Bacillaceae</taxon>
        <taxon>Terribacillus</taxon>
    </lineage>
</organism>
<dbReference type="PRINTS" id="PR00148">
    <property type="entry name" value="ENOLASE"/>
</dbReference>
<dbReference type="FunFam" id="3.20.20.120:FF:000001">
    <property type="entry name" value="Enolase"/>
    <property type="match status" value="1"/>
</dbReference>
<sequence>MPYITDVYAREVLDSRGNPTIEVEVLTESGAFGSAIVPSGASTGEYEAVELRDGDKDRYLGKGVQTAVANVNEKIAPELIGVDVTRQVIIDQLLIELDGTENKGKLGANAILGVSMAAAHAAADHLGVPLYTYLGGFNSKTLPTPMMNILNGGEHADNNVDIQEFMIMPVGAPTFKEALRMGAEIFHSLKKVLQSKGLNTGVGDEGGFAPNLSSNEEALETIVEAIKAAGYKPGEEVQLAMDVASSEFYEDGKYNLKGEGVVRSSEEMVAWYEEMTNKYPIISIEDGLDENDWEGHKLLTDRIGDKVQLVGDDLFVTNTKRLKQGIEQGVGNSILVKVNQIGTLTETFDAIEMAKRAGYTAVISHRSGESEDATIADIAVATNAGQIKTGAPSRTDRVAKYNQLLRIEDELKASGIYGGLASFYNLNK</sequence>
<dbReference type="PANTHER" id="PTHR11902:SF1">
    <property type="entry name" value="ENOLASE"/>
    <property type="match status" value="1"/>
</dbReference>
<comment type="catalytic activity">
    <reaction evidence="11">
        <text>(2R)-2-phosphoglycerate = phosphoenolpyruvate + H2O</text>
        <dbReference type="Rhea" id="RHEA:10164"/>
        <dbReference type="ChEBI" id="CHEBI:15377"/>
        <dbReference type="ChEBI" id="CHEBI:58289"/>
        <dbReference type="ChEBI" id="CHEBI:58702"/>
        <dbReference type="EC" id="4.2.1.11"/>
    </reaction>
    <physiologicalReaction direction="left-to-right" evidence="11">
        <dbReference type="Rhea" id="RHEA:10165"/>
    </physiologicalReaction>
</comment>
<feature type="binding site" evidence="12">
    <location>
        <position position="366"/>
    </location>
    <ligand>
        <name>(2R)-2-phosphoglycerate</name>
        <dbReference type="ChEBI" id="CHEBI:58289"/>
    </ligand>
</feature>
<evidence type="ECO:0000256" key="10">
    <source>
        <dbReference type="ARBA" id="ARBA00023239"/>
    </source>
</evidence>
<dbReference type="SFLD" id="SFLDG00178">
    <property type="entry name" value="enolase"/>
    <property type="match status" value="1"/>
</dbReference>
<comment type="subcellular location">
    <subcellularLocation>
        <location evidence="12">Cytoplasm</location>
    </subcellularLocation>
    <subcellularLocation>
        <location evidence="12">Secreted</location>
    </subcellularLocation>
    <subcellularLocation>
        <location evidence="12">Cell surface</location>
    </subcellularLocation>
    <text evidence="12">Fractions of enolase are present in both the cytoplasm and on the cell surface.</text>
</comment>
<dbReference type="SUPFAM" id="SSF54826">
    <property type="entry name" value="Enolase N-terminal domain-like"/>
    <property type="match status" value="1"/>
</dbReference>
<dbReference type="FunFam" id="3.30.390.10:FF:000001">
    <property type="entry name" value="Enolase"/>
    <property type="match status" value="1"/>
</dbReference>
<dbReference type="Proteomes" id="UP000216013">
    <property type="component" value="Unassembled WGS sequence"/>
</dbReference>
<evidence type="ECO:0000256" key="9">
    <source>
        <dbReference type="ARBA" id="ARBA00023152"/>
    </source>
</evidence>
<dbReference type="Proteomes" id="UP000199735">
    <property type="component" value="Unassembled WGS sequence"/>
</dbReference>
<evidence type="ECO:0000313" key="21">
    <source>
        <dbReference type="Proteomes" id="UP000027980"/>
    </source>
</evidence>
<dbReference type="PANTHER" id="PTHR11902">
    <property type="entry name" value="ENOLASE"/>
    <property type="match status" value="1"/>
</dbReference>
<feature type="active site" description="Proton acceptor" evidence="12 13">
    <location>
        <position position="337"/>
    </location>
</feature>
<dbReference type="Gene3D" id="3.30.390.10">
    <property type="entry name" value="Enolase-like, N-terminal domain"/>
    <property type="match status" value="1"/>
</dbReference>
<dbReference type="PIRSF" id="PIRSF001400">
    <property type="entry name" value="Enolase"/>
    <property type="match status" value="1"/>
</dbReference>
<reference evidence="19 23" key="3">
    <citation type="submission" date="2017-07" db="EMBL/GenBank/DDBJ databases">
        <title>Isolation and whole genome analysis of endospore-forming bacteria from heroin.</title>
        <authorList>
            <person name="Kalinowski J."/>
            <person name="Ahrens B."/>
            <person name="Al-Dilaimi A."/>
            <person name="Winkler A."/>
            <person name="Wibberg D."/>
            <person name="Schleenbecker U."/>
            <person name="Ruckert C."/>
            <person name="Wolfel R."/>
            <person name="Grass G."/>
        </authorList>
    </citation>
    <scope>NUCLEOTIDE SEQUENCE [LARGE SCALE GENOMIC DNA]</scope>
    <source>
        <strain evidence="19 23">7528</strain>
    </source>
</reference>
<keyword evidence="8 12" id="KW-0460">Magnesium</keyword>
<dbReference type="GO" id="GO:0005576">
    <property type="term" value="C:extracellular region"/>
    <property type="evidence" value="ECO:0007669"/>
    <property type="project" value="UniProtKB-SubCell"/>
</dbReference>
<dbReference type="PROSITE" id="PS00164">
    <property type="entry name" value="ENOLASE"/>
    <property type="match status" value="1"/>
</dbReference>
<dbReference type="CDD" id="cd03313">
    <property type="entry name" value="enolase"/>
    <property type="match status" value="1"/>
</dbReference>
<dbReference type="SFLD" id="SFLDF00002">
    <property type="entry name" value="enolase"/>
    <property type="match status" value="1"/>
</dbReference>
<dbReference type="NCBIfam" id="TIGR01060">
    <property type="entry name" value="eno"/>
    <property type="match status" value="1"/>
</dbReference>
<dbReference type="GO" id="GO:0006096">
    <property type="term" value="P:glycolytic process"/>
    <property type="evidence" value="ECO:0007669"/>
    <property type="project" value="UniProtKB-UniRule"/>
</dbReference>
<feature type="binding site" evidence="14">
    <location>
        <position position="312"/>
    </location>
    <ligand>
        <name>substrate</name>
    </ligand>
</feature>
<dbReference type="InterPro" id="IPR020809">
    <property type="entry name" value="Enolase_CS"/>
</dbReference>
<dbReference type="EMBL" id="CP008876">
    <property type="protein sequence ID" value="AIF68134.1"/>
    <property type="molecule type" value="Genomic_DNA"/>
</dbReference>
<keyword evidence="5 12" id="KW-0963">Cytoplasm</keyword>
<comment type="function">
    <text evidence="12">Catalyzes the reversible conversion of 2-phosphoglycerate (2-PG) into phosphoenolpyruvate (PEP). It is essential for the degradation of carbohydrates via glycolysis.</text>
</comment>
<feature type="active site" description="Proton donor" evidence="12 13">
    <location>
        <position position="205"/>
    </location>
</feature>
<keyword evidence="7 12" id="KW-0479">Metal-binding</keyword>
<evidence type="ECO:0000256" key="11">
    <source>
        <dbReference type="ARBA" id="ARBA00048951"/>
    </source>
</evidence>
<dbReference type="GO" id="GO:0000287">
    <property type="term" value="F:magnesium ion binding"/>
    <property type="evidence" value="ECO:0007669"/>
    <property type="project" value="UniProtKB-UniRule"/>
</dbReference>
<protein>
    <recommendedName>
        <fullName evidence="4 12">Enolase</fullName>
        <ecNumber evidence="3 12">4.2.1.11</ecNumber>
    </recommendedName>
    <alternativeName>
        <fullName evidence="12">2-phospho-D-glycerate hydro-lyase</fullName>
    </alternativeName>
    <alternativeName>
        <fullName evidence="12">2-phosphoglycerate dehydratase</fullName>
    </alternativeName>
</protein>
<dbReference type="Pfam" id="PF00113">
    <property type="entry name" value="Enolase_C"/>
    <property type="match status" value="1"/>
</dbReference>
<accession>A0A1H8ENI8</accession>
<evidence type="ECO:0000259" key="17">
    <source>
        <dbReference type="SMART" id="SM01193"/>
    </source>
</evidence>